<evidence type="ECO:0000259" key="5">
    <source>
        <dbReference type="PROSITE" id="PS50915"/>
    </source>
</evidence>
<dbReference type="GO" id="GO:0005212">
    <property type="term" value="F:structural constituent of eye lens"/>
    <property type="evidence" value="ECO:0007669"/>
    <property type="project" value="UniProtKB-KW"/>
</dbReference>
<dbReference type="AlphaFoldDB" id="A0AAD7WZM3"/>
<evidence type="ECO:0000256" key="2">
    <source>
        <dbReference type="ARBA" id="ARBA00009646"/>
    </source>
</evidence>
<organism evidence="6 7">
    <name type="scientific">Aldrovandia affinis</name>
    <dbReference type="NCBI Taxonomy" id="143900"/>
    <lineage>
        <taxon>Eukaryota</taxon>
        <taxon>Metazoa</taxon>
        <taxon>Chordata</taxon>
        <taxon>Craniata</taxon>
        <taxon>Vertebrata</taxon>
        <taxon>Euteleostomi</taxon>
        <taxon>Actinopterygii</taxon>
        <taxon>Neopterygii</taxon>
        <taxon>Teleostei</taxon>
        <taxon>Notacanthiformes</taxon>
        <taxon>Halosauridae</taxon>
        <taxon>Aldrovandia</taxon>
    </lineage>
</organism>
<dbReference type="InterPro" id="IPR011024">
    <property type="entry name" value="G_crystallin-like"/>
</dbReference>
<comment type="function">
    <text evidence="1">Crystallins are the dominant structural components of the vertebrate eye lens.</text>
</comment>
<evidence type="ECO:0000256" key="1">
    <source>
        <dbReference type="ARBA" id="ARBA00003689"/>
    </source>
</evidence>
<dbReference type="PROSITE" id="PS50915">
    <property type="entry name" value="CRYSTALLIN_BETA_GAMMA"/>
    <property type="match status" value="3"/>
</dbReference>
<keyword evidence="7" id="KW-1185">Reference proteome</keyword>
<dbReference type="InterPro" id="IPR001064">
    <property type="entry name" value="Beta/gamma_crystallin"/>
</dbReference>
<dbReference type="PANTHER" id="PTHR11818">
    <property type="entry name" value="BETA/GAMMA CRYSTALLIN"/>
    <property type="match status" value="1"/>
</dbReference>
<proteinExistence type="inferred from homology"/>
<gene>
    <name evidence="6" type="ORF">AAFF_G00007750</name>
</gene>
<dbReference type="Proteomes" id="UP001221898">
    <property type="component" value="Unassembled WGS sequence"/>
</dbReference>
<feature type="domain" description="Beta/gamma crystallin 'Greek key'" evidence="5">
    <location>
        <begin position="130"/>
        <end position="172"/>
    </location>
</feature>
<keyword evidence="4" id="KW-0677">Repeat</keyword>
<comment type="caution">
    <text evidence="6">The sequence shown here is derived from an EMBL/GenBank/DDBJ whole genome shotgun (WGS) entry which is preliminary data.</text>
</comment>
<accession>A0AAD7WZM3</accession>
<protein>
    <recommendedName>
        <fullName evidence="5">Beta/gamma crystallin 'Greek key' domain-containing protein</fullName>
    </recommendedName>
</protein>
<dbReference type="GO" id="GO:0007601">
    <property type="term" value="P:visual perception"/>
    <property type="evidence" value="ECO:0007669"/>
    <property type="project" value="TreeGrafter"/>
</dbReference>
<dbReference type="GO" id="GO:0002088">
    <property type="term" value="P:lens development in camera-type eye"/>
    <property type="evidence" value="ECO:0007669"/>
    <property type="project" value="TreeGrafter"/>
</dbReference>
<dbReference type="PANTHER" id="PTHR11818:SF129">
    <property type="entry name" value="CRYSTALLIN, GAMMA M6-RELATED"/>
    <property type="match status" value="1"/>
</dbReference>
<evidence type="ECO:0000313" key="6">
    <source>
        <dbReference type="EMBL" id="KAJ8415077.1"/>
    </source>
</evidence>
<dbReference type="SUPFAM" id="SSF49695">
    <property type="entry name" value="gamma-Crystallin-like"/>
    <property type="match status" value="1"/>
</dbReference>
<dbReference type="InterPro" id="IPR050252">
    <property type="entry name" value="Beta/Gamma-Crystallin"/>
</dbReference>
<dbReference type="Gene3D" id="2.60.20.10">
    <property type="entry name" value="Crystallins"/>
    <property type="match status" value="2"/>
</dbReference>
<comment type="similarity">
    <text evidence="2">Belongs to the beta/gamma-crystallin family.</text>
</comment>
<dbReference type="Pfam" id="PF00030">
    <property type="entry name" value="Crystall"/>
    <property type="match status" value="2"/>
</dbReference>
<evidence type="ECO:0000313" key="7">
    <source>
        <dbReference type="Proteomes" id="UP001221898"/>
    </source>
</evidence>
<dbReference type="SMART" id="SM00247">
    <property type="entry name" value="XTALbg"/>
    <property type="match status" value="2"/>
</dbReference>
<keyword evidence="3" id="KW-0273">Eye lens protein</keyword>
<evidence type="ECO:0000256" key="4">
    <source>
        <dbReference type="ARBA" id="ARBA00022737"/>
    </source>
</evidence>
<name>A0AAD7WZM3_9TELE</name>
<reference evidence="6" key="1">
    <citation type="journal article" date="2023" name="Science">
        <title>Genome structures resolve the early diversification of teleost fishes.</title>
        <authorList>
            <person name="Parey E."/>
            <person name="Louis A."/>
            <person name="Montfort J."/>
            <person name="Bouchez O."/>
            <person name="Roques C."/>
            <person name="Iampietro C."/>
            <person name="Lluch J."/>
            <person name="Castinel A."/>
            <person name="Donnadieu C."/>
            <person name="Desvignes T."/>
            <person name="Floi Bucao C."/>
            <person name="Jouanno E."/>
            <person name="Wen M."/>
            <person name="Mejri S."/>
            <person name="Dirks R."/>
            <person name="Jansen H."/>
            <person name="Henkel C."/>
            <person name="Chen W.J."/>
            <person name="Zahm M."/>
            <person name="Cabau C."/>
            <person name="Klopp C."/>
            <person name="Thompson A.W."/>
            <person name="Robinson-Rechavi M."/>
            <person name="Braasch I."/>
            <person name="Lecointre G."/>
            <person name="Bobe J."/>
            <person name="Postlethwait J.H."/>
            <person name="Berthelot C."/>
            <person name="Roest Crollius H."/>
            <person name="Guiguen Y."/>
        </authorList>
    </citation>
    <scope>NUCLEOTIDE SEQUENCE</scope>
    <source>
        <strain evidence="6">NC1722</strain>
    </source>
</reference>
<feature type="domain" description="Beta/gamma crystallin 'Greek key'" evidence="5">
    <location>
        <begin position="2"/>
        <end position="40"/>
    </location>
</feature>
<dbReference type="FunFam" id="2.60.20.10:FF:000001">
    <property type="entry name" value="Crystallin gamma S"/>
    <property type="match status" value="1"/>
</dbReference>
<evidence type="ECO:0000256" key="3">
    <source>
        <dbReference type="ARBA" id="ARBA00022613"/>
    </source>
</evidence>
<dbReference type="PRINTS" id="PR01367">
    <property type="entry name" value="BGCRYSTALLIN"/>
</dbReference>
<sequence length="174" mass="21208">MGKIIFYEDRNFGGRSHECMSDCADLHSYFHRCNSIRVESGCFMLYERPNYMGHQYFLNRGEYPDYQRWMGMSDSIRSCRMIPMMRGSHRMRIYERMEFGGQMMELMDDCPNIMDRFRFPDIHSCNVMDGHWLFYDQPNYRGRMYYMRPGEYRRYSDWGGMSSRVGSVRRIMDY</sequence>
<dbReference type="FunFam" id="2.60.20.10:FF:000003">
    <property type="entry name" value="Crystallin gamma S"/>
    <property type="match status" value="1"/>
</dbReference>
<dbReference type="EMBL" id="JAINUG010000010">
    <property type="protein sequence ID" value="KAJ8415077.1"/>
    <property type="molecule type" value="Genomic_DNA"/>
</dbReference>
<feature type="domain" description="Beta/gamma crystallin 'Greek key'" evidence="5">
    <location>
        <begin position="41"/>
        <end position="83"/>
    </location>
</feature>